<comment type="caution">
    <text evidence="2">The sequence shown here is derived from an EMBL/GenBank/DDBJ whole genome shotgun (WGS) entry which is preliminary data.</text>
</comment>
<evidence type="ECO:0000313" key="4">
    <source>
        <dbReference type="Proteomes" id="UP000247005"/>
    </source>
</evidence>
<name>A0A2P5GVC5_9ENTR</name>
<protein>
    <submittedName>
        <fullName evidence="2">Uncharacterized protein</fullName>
    </submittedName>
</protein>
<dbReference type="EMBL" id="PQGE01000020">
    <property type="protein sequence ID" value="POP42323.1"/>
    <property type="molecule type" value="Genomic_DNA"/>
</dbReference>
<sequence length="60" mass="7034">MDYQNVDGFIGAIVAEGRATLHELRTVYSLEDAFLMWETIAIPRYNEYLAMQHSQQKNQR</sequence>
<evidence type="ECO:0000313" key="1">
    <source>
        <dbReference type="EMBL" id="POP42323.1"/>
    </source>
</evidence>
<dbReference type="AlphaFoldDB" id="A0A2P5GVC5"/>
<dbReference type="Proteomes" id="UP000237073">
    <property type="component" value="Unassembled WGS sequence"/>
</dbReference>
<evidence type="ECO:0000313" key="3">
    <source>
        <dbReference type="Proteomes" id="UP000237073"/>
    </source>
</evidence>
<dbReference type="OrthoDB" id="9023680at2"/>
<evidence type="ECO:0000313" key="2">
    <source>
        <dbReference type="EMBL" id="POP50512.1"/>
    </source>
</evidence>
<organism evidence="2 4">
    <name type="scientific">Superficieibacter electus</name>
    <dbReference type="NCBI Taxonomy" id="2022662"/>
    <lineage>
        <taxon>Bacteria</taxon>
        <taxon>Pseudomonadati</taxon>
        <taxon>Pseudomonadota</taxon>
        <taxon>Gammaproteobacteria</taxon>
        <taxon>Enterobacterales</taxon>
        <taxon>Enterobacteriaceae</taxon>
        <taxon>Superficieibacter</taxon>
    </lineage>
</organism>
<accession>A0A2P5GVC5</accession>
<reference evidence="3 4" key="1">
    <citation type="submission" date="2018-01" db="EMBL/GenBank/DDBJ databases">
        <title>Superficieibacter electus gen. nov., sp. nov., an extended-spectrum beta-lactamase possessing member of the Enterobacteriaceae family, isolated from intensive care unit surfaces.</title>
        <authorList>
            <person name="Potter R.F."/>
            <person name="D'Souza A.W."/>
        </authorList>
    </citation>
    <scope>NUCLEOTIDE SEQUENCE [LARGE SCALE GENOMIC DNA]</scope>
    <source>
        <strain evidence="2 4">BP-1</strain>
        <strain evidence="1 3">BP-2</strain>
    </source>
</reference>
<keyword evidence="3" id="KW-1185">Reference proteome</keyword>
<dbReference type="Proteomes" id="UP000247005">
    <property type="component" value="Unassembled WGS sequence"/>
</dbReference>
<dbReference type="EMBL" id="PQGD01000002">
    <property type="protein sequence ID" value="POP50512.1"/>
    <property type="molecule type" value="Genomic_DNA"/>
</dbReference>
<gene>
    <name evidence="2" type="ORF">CHU32_03555</name>
    <name evidence="1" type="ORF">CHU33_19840</name>
</gene>
<proteinExistence type="predicted"/>